<accession>A0ABU1PQD0</accession>
<dbReference type="EMBL" id="JAVDSG010000001">
    <property type="protein sequence ID" value="MDR6592872.1"/>
    <property type="molecule type" value="Genomic_DNA"/>
</dbReference>
<dbReference type="GO" id="GO:0016874">
    <property type="term" value="F:ligase activity"/>
    <property type="evidence" value="ECO:0007669"/>
    <property type="project" value="UniProtKB-KW"/>
</dbReference>
<dbReference type="Gene3D" id="3.40.50.12780">
    <property type="entry name" value="N-terminal domain of ligase-like"/>
    <property type="match status" value="1"/>
</dbReference>
<sequence length="500" mass="52126">MSEESVFPQALLDELARDPAAPAVERGPRTTTRGELLDLVRRTTAALRDAGAGPGRGVALATGVTAEGLAAQVAAHVLGCRVVGVRPGVPAAHLPHVLADVDVLVVDAGTDAPALRGAAGAARVVVLERDLPADGDDPVPAGRPDDVALVVSTSGSTGVPKGAAFTYAALTGHWSWQPARWTDRTRALAAGYGRFLLFGTLASAVVFEHLALCLLTGGTAVVPEGPPDLPRDFGRLRATACLLTVPRLHRLLDTARPDDLTTLRVLLVAGSPLAPHRFAQAVEVLGDVVHHAYGQTELGVVSLLTAEDVRRHPGALASVGRPWDGVEVRVVDEDGADVPPGATGEVVVRTANAFLGYWRDPDRTAEVVRDGWVRTRDLGRLDEDGFLHLTGRARDVVIVNAVLHYVGPIEKVLVSHPDVDQAYVVGVPDERTGEAAHAFVVPRAGASPDGAALRALVAVELGPDAVPATVTTVAEVPIAPSGKPDKRALAALRPEAVRGV</sequence>
<name>A0ABU1PQD0_9PSEU</name>
<dbReference type="PANTHER" id="PTHR43767:SF1">
    <property type="entry name" value="NONRIBOSOMAL PEPTIDE SYNTHASE PES1 (EUROFUNG)-RELATED"/>
    <property type="match status" value="1"/>
</dbReference>
<dbReference type="Proteomes" id="UP001268819">
    <property type="component" value="Unassembled WGS sequence"/>
</dbReference>
<dbReference type="InterPro" id="IPR025110">
    <property type="entry name" value="AMP-bd_C"/>
</dbReference>
<evidence type="ECO:0000259" key="2">
    <source>
        <dbReference type="Pfam" id="PF13193"/>
    </source>
</evidence>
<evidence type="ECO:0000313" key="4">
    <source>
        <dbReference type="Proteomes" id="UP001268819"/>
    </source>
</evidence>
<feature type="domain" description="AMP-binding enzyme C-terminal" evidence="2">
    <location>
        <begin position="409"/>
        <end position="483"/>
    </location>
</feature>
<keyword evidence="3" id="KW-0436">Ligase</keyword>
<dbReference type="InterPro" id="IPR045851">
    <property type="entry name" value="AMP-bd_C_sf"/>
</dbReference>
<dbReference type="SUPFAM" id="SSF56801">
    <property type="entry name" value="Acetyl-CoA synthetase-like"/>
    <property type="match status" value="1"/>
</dbReference>
<keyword evidence="4" id="KW-1185">Reference proteome</keyword>
<dbReference type="Pfam" id="PF00501">
    <property type="entry name" value="AMP-binding"/>
    <property type="match status" value="1"/>
</dbReference>
<feature type="domain" description="AMP-dependent synthetase/ligase" evidence="1">
    <location>
        <begin position="15"/>
        <end position="358"/>
    </location>
</feature>
<dbReference type="InterPro" id="IPR000873">
    <property type="entry name" value="AMP-dep_synth/lig_dom"/>
</dbReference>
<dbReference type="RefSeq" id="WP_310304850.1">
    <property type="nucleotide sequence ID" value="NZ_BAAAXB010000001.1"/>
</dbReference>
<proteinExistence type="predicted"/>
<dbReference type="InterPro" id="IPR042099">
    <property type="entry name" value="ANL_N_sf"/>
</dbReference>
<protein>
    <submittedName>
        <fullName evidence="3">Acyl-coenzyme A synthetase/AMP-(Fatty) acid ligase</fullName>
    </submittedName>
</protein>
<gene>
    <name evidence="3" type="ORF">J2S66_001256</name>
</gene>
<dbReference type="Gene3D" id="3.30.300.30">
    <property type="match status" value="1"/>
</dbReference>
<dbReference type="Pfam" id="PF13193">
    <property type="entry name" value="AMP-binding_C"/>
    <property type="match status" value="1"/>
</dbReference>
<comment type="caution">
    <text evidence="3">The sequence shown here is derived from an EMBL/GenBank/DDBJ whole genome shotgun (WGS) entry which is preliminary data.</text>
</comment>
<evidence type="ECO:0000313" key="3">
    <source>
        <dbReference type="EMBL" id="MDR6592872.1"/>
    </source>
</evidence>
<dbReference type="InterPro" id="IPR050237">
    <property type="entry name" value="ATP-dep_AMP-bd_enzyme"/>
</dbReference>
<dbReference type="PANTHER" id="PTHR43767">
    <property type="entry name" value="LONG-CHAIN-FATTY-ACID--COA LIGASE"/>
    <property type="match status" value="1"/>
</dbReference>
<evidence type="ECO:0000259" key="1">
    <source>
        <dbReference type="Pfam" id="PF00501"/>
    </source>
</evidence>
<dbReference type="CDD" id="cd04433">
    <property type="entry name" value="AFD_class_I"/>
    <property type="match status" value="1"/>
</dbReference>
<reference evidence="3 4" key="1">
    <citation type="submission" date="2023-07" db="EMBL/GenBank/DDBJ databases">
        <title>Sequencing the genomes of 1000 actinobacteria strains.</title>
        <authorList>
            <person name="Klenk H.-P."/>
        </authorList>
    </citation>
    <scope>NUCLEOTIDE SEQUENCE [LARGE SCALE GENOMIC DNA]</scope>
    <source>
        <strain evidence="3 4">DSM 43749</strain>
    </source>
</reference>
<organism evidence="3 4">
    <name type="scientific">Saccharothrix longispora</name>
    <dbReference type="NCBI Taxonomy" id="33920"/>
    <lineage>
        <taxon>Bacteria</taxon>
        <taxon>Bacillati</taxon>
        <taxon>Actinomycetota</taxon>
        <taxon>Actinomycetes</taxon>
        <taxon>Pseudonocardiales</taxon>
        <taxon>Pseudonocardiaceae</taxon>
        <taxon>Saccharothrix</taxon>
    </lineage>
</organism>